<dbReference type="GO" id="GO:0098796">
    <property type="term" value="C:membrane protein complex"/>
    <property type="evidence" value="ECO:0007669"/>
    <property type="project" value="UniProtKB-ARBA"/>
</dbReference>
<dbReference type="InterPro" id="IPR017871">
    <property type="entry name" value="ABC_transporter-like_CS"/>
</dbReference>
<dbReference type="RefSeq" id="WP_223254876.1">
    <property type="nucleotide sequence ID" value="NZ_AP023089.1"/>
</dbReference>
<protein>
    <submittedName>
        <fullName evidence="6">ABC transporter ATP-binding protein</fullName>
    </submittedName>
</protein>
<evidence type="ECO:0000256" key="3">
    <source>
        <dbReference type="ARBA" id="ARBA00022741"/>
    </source>
</evidence>
<dbReference type="GO" id="GO:0005524">
    <property type="term" value="F:ATP binding"/>
    <property type="evidence" value="ECO:0007669"/>
    <property type="project" value="UniProtKB-KW"/>
</dbReference>
<dbReference type="InterPro" id="IPR003593">
    <property type="entry name" value="AAA+_ATPase"/>
</dbReference>
<evidence type="ECO:0000313" key="7">
    <source>
        <dbReference type="Proteomes" id="UP000185604"/>
    </source>
</evidence>
<evidence type="ECO:0000313" key="6">
    <source>
        <dbReference type="EMBL" id="OLF92610.1"/>
    </source>
</evidence>
<proteinExistence type="inferred from homology"/>
<dbReference type="PANTHER" id="PTHR42798">
    <property type="entry name" value="LIPOPROTEIN-RELEASING SYSTEM ATP-BINDING PROTEIN LOLD"/>
    <property type="match status" value="1"/>
</dbReference>
<dbReference type="CDD" id="cd03255">
    <property type="entry name" value="ABC_MJ0796_LolCDE_FtsE"/>
    <property type="match status" value="1"/>
</dbReference>
<evidence type="ECO:0000259" key="5">
    <source>
        <dbReference type="PROSITE" id="PS50893"/>
    </source>
</evidence>
<dbReference type="SUPFAM" id="SSF52540">
    <property type="entry name" value="P-loop containing nucleoside triphosphate hydrolases"/>
    <property type="match status" value="1"/>
</dbReference>
<dbReference type="Proteomes" id="UP000185604">
    <property type="component" value="Unassembled WGS sequence"/>
</dbReference>
<dbReference type="PANTHER" id="PTHR42798:SF2">
    <property type="entry name" value="ABC TRANSPORTER ATP-BINDING PROTEIN MG467-RELATED"/>
    <property type="match status" value="1"/>
</dbReference>
<accession>A0A7Z9CKP6</accession>
<dbReference type="Gene3D" id="3.40.50.300">
    <property type="entry name" value="P-loop containing nucleotide triphosphate hydrolases"/>
    <property type="match status" value="1"/>
</dbReference>
<evidence type="ECO:0000256" key="2">
    <source>
        <dbReference type="ARBA" id="ARBA00022448"/>
    </source>
</evidence>
<evidence type="ECO:0000256" key="4">
    <source>
        <dbReference type="ARBA" id="ARBA00022840"/>
    </source>
</evidence>
<gene>
    <name evidence="6" type="ORF">B4121_2298</name>
</gene>
<dbReference type="Pfam" id="PF00005">
    <property type="entry name" value="ABC_tran"/>
    <property type="match status" value="1"/>
</dbReference>
<feature type="domain" description="ABC transporter" evidence="5">
    <location>
        <begin position="19"/>
        <end position="237"/>
    </location>
</feature>
<dbReference type="EMBL" id="LKPO01000016">
    <property type="protein sequence ID" value="OLF92610.1"/>
    <property type="molecule type" value="Genomic_DNA"/>
</dbReference>
<dbReference type="PROSITE" id="PS50893">
    <property type="entry name" value="ABC_TRANSPORTER_2"/>
    <property type="match status" value="1"/>
</dbReference>
<evidence type="ECO:0000256" key="1">
    <source>
        <dbReference type="ARBA" id="ARBA00005417"/>
    </source>
</evidence>
<dbReference type="InterPro" id="IPR003439">
    <property type="entry name" value="ABC_transporter-like_ATP-bd"/>
</dbReference>
<dbReference type="SMART" id="SM00382">
    <property type="entry name" value="AAA"/>
    <property type="match status" value="1"/>
</dbReference>
<keyword evidence="4 6" id="KW-0067">ATP-binding</keyword>
<keyword evidence="2" id="KW-0813">Transport</keyword>
<dbReference type="FunFam" id="3.40.50.300:FF:000032">
    <property type="entry name" value="Export ABC transporter ATP-binding protein"/>
    <property type="match status" value="1"/>
</dbReference>
<keyword evidence="3" id="KW-0547">Nucleotide-binding</keyword>
<reference evidence="6 7" key="1">
    <citation type="journal article" date="2016" name="Front. Microbiol.">
        <title>High-Level Heat Resistance of Spores of Bacillus amyloliquefaciens and Bacillus licheniformis Results from the Presence of a spoVA Operon in a Tn1546 Transposon.</title>
        <authorList>
            <person name="Berendsen E.M."/>
            <person name="Koning R.A."/>
            <person name="Boekhorst J."/>
            <person name="de Jong A."/>
            <person name="Kuipers O.P."/>
            <person name="Wells-Bennik M.H."/>
        </authorList>
    </citation>
    <scope>NUCLEOTIDE SEQUENCE [LARGE SCALE GENOMIC DNA]</scope>
    <source>
        <strain evidence="6 7">B4121</strain>
    </source>
</reference>
<dbReference type="PROSITE" id="PS00211">
    <property type="entry name" value="ABC_TRANSPORTER_1"/>
    <property type="match status" value="1"/>
</dbReference>
<dbReference type="InterPro" id="IPR017911">
    <property type="entry name" value="MacB-like_ATP-bd"/>
</dbReference>
<comment type="caution">
    <text evidence="6">The sequence shown here is derived from an EMBL/GenBank/DDBJ whole genome shotgun (WGS) entry which is preliminary data.</text>
</comment>
<comment type="similarity">
    <text evidence="1">Belongs to the ABC transporter superfamily.</text>
</comment>
<dbReference type="GO" id="GO:0022857">
    <property type="term" value="F:transmembrane transporter activity"/>
    <property type="evidence" value="ECO:0007669"/>
    <property type="project" value="UniProtKB-ARBA"/>
</dbReference>
<dbReference type="AlphaFoldDB" id="A0A7Z9CKP6"/>
<dbReference type="InterPro" id="IPR027417">
    <property type="entry name" value="P-loop_NTPase"/>
</dbReference>
<organism evidence="6 7">
    <name type="scientific">Bacillus paralicheniformis</name>
    <dbReference type="NCBI Taxonomy" id="1648923"/>
    <lineage>
        <taxon>Bacteria</taxon>
        <taxon>Bacillati</taxon>
        <taxon>Bacillota</taxon>
        <taxon>Bacilli</taxon>
        <taxon>Bacillales</taxon>
        <taxon>Bacillaceae</taxon>
        <taxon>Bacillus</taxon>
    </lineage>
</organism>
<name>A0A7Z9CKP6_9BACI</name>
<dbReference type="GO" id="GO:0016887">
    <property type="term" value="F:ATP hydrolysis activity"/>
    <property type="evidence" value="ECO:0007669"/>
    <property type="project" value="InterPro"/>
</dbReference>
<sequence length="237" mass="26592">MEEGLNNKNIMRQDNRIIISTNQVTKTYGEGASLFNALHPTTLSISKGSINVILGKSGSGKTTLLSLLGGMEEPTNGHVWFKQQNFYKLKDPEQANIRGNNFGFIFQNYHLIPEISVFDNIILPLMINKKEKDISDIKKLTNILGIGHKLKSFPFQLSGGQQQRVAIARAMANDPEIIFADEPTGNLDQKNAEKVIELLVSLCKEFDKTLVIVTHEENLIERPDQLFLIEDGRVKTL</sequence>